<feature type="compositionally biased region" description="Basic and acidic residues" evidence="1">
    <location>
        <begin position="226"/>
        <end position="235"/>
    </location>
</feature>
<feature type="compositionally biased region" description="Basic and acidic residues" evidence="1">
    <location>
        <begin position="524"/>
        <end position="548"/>
    </location>
</feature>
<dbReference type="PANTHER" id="PTHR34837">
    <property type="entry name" value="OS05G0595500 PROTEIN"/>
    <property type="match status" value="1"/>
</dbReference>
<keyword evidence="3" id="KW-1185">Reference proteome</keyword>
<organism evidence="2 3">
    <name type="scientific">Riccia fluitans</name>
    <dbReference type="NCBI Taxonomy" id="41844"/>
    <lineage>
        <taxon>Eukaryota</taxon>
        <taxon>Viridiplantae</taxon>
        <taxon>Streptophyta</taxon>
        <taxon>Embryophyta</taxon>
        <taxon>Marchantiophyta</taxon>
        <taxon>Marchantiopsida</taxon>
        <taxon>Marchantiidae</taxon>
        <taxon>Marchantiales</taxon>
        <taxon>Ricciaceae</taxon>
        <taxon>Riccia</taxon>
    </lineage>
</organism>
<feature type="region of interest" description="Disordered" evidence="1">
    <location>
        <begin position="2149"/>
        <end position="2169"/>
    </location>
</feature>
<feature type="compositionally biased region" description="Low complexity" evidence="1">
    <location>
        <begin position="64"/>
        <end position="80"/>
    </location>
</feature>
<proteinExistence type="predicted"/>
<feature type="region of interest" description="Disordered" evidence="1">
    <location>
        <begin position="2189"/>
        <end position="2208"/>
    </location>
</feature>
<feature type="region of interest" description="Disordered" evidence="1">
    <location>
        <begin position="2089"/>
        <end position="2131"/>
    </location>
</feature>
<feature type="compositionally biased region" description="Basic and acidic residues" evidence="1">
    <location>
        <begin position="2154"/>
        <end position="2163"/>
    </location>
</feature>
<feature type="region of interest" description="Disordered" evidence="1">
    <location>
        <begin position="1972"/>
        <end position="2054"/>
    </location>
</feature>
<comment type="caution">
    <text evidence="2">The sequence shown here is derived from an EMBL/GenBank/DDBJ whole genome shotgun (WGS) entry which is preliminary data.</text>
</comment>
<reference evidence="2 3" key="1">
    <citation type="submission" date="2024-09" db="EMBL/GenBank/DDBJ databases">
        <title>Chromosome-scale assembly of Riccia fluitans.</title>
        <authorList>
            <person name="Paukszto L."/>
            <person name="Sawicki J."/>
            <person name="Karawczyk K."/>
            <person name="Piernik-Szablinska J."/>
            <person name="Szczecinska M."/>
            <person name="Mazdziarz M."/>
        </authorList>
    </citation>
    <scope>NUCLEOTIDE SEQUENCE [LARGE SCALE GENOMIC DNA]</scope>
    <source>
        <strain evidence="2">Rf_01</strain>
        <tissue evidence="2">Aerial parts of the thallus</tissue>
    </source>
</reference>
<feature type="region of interest" description="Disordered" evidence="1">
    <location>
        <begin position="1"/>
        <end position="158"/>
    </location>
</feature>
<evidence type="ECO:0000313" key="2">
    <source>
        <dbReference type="EMBL" id="KAL2611825.1"/>
    </source>
</evidence>
<feature type="compositionally biased region" description="Basic and acidic residues" evidence="1">
    <location>
        <begin position="753"/>
        <end position="768"/>
    </location>
</feature>
<feature type="compositionally biased region" description="Basic and acidic residues" evidence="1">
    <location>
        <begin position="2100"/>
        <end position="2126"/>
    </location>
</feature>
<feature type="compositionally biased region" description="Basic and acidic residues" evidence="1">
    <location>
        <begin position="309"/>
        <end position="472"/>
    </location>
</feature>
<dbReference type="Proteomes" id="UP001605036">
    <property type="component" value="Unassembled WGS sequence"/>
</dbReference>
<protein>
    <submittedName>
        <fullName evidence="2">Uncharacterized protein</fullName>
    </submittedName>
</protein>
<feature type="compositionally biased region" description="Polar residues" evidence="1">
    <location>
        <begin position="576"/>
        <end position="591"/>
    </location>
</feature>
<gene>
    <name evidence="2" type="ORF">R1flu_023517</name>
</gene>
<feature type="compositionally biased region" description="Basic and acidic residues" evidence="1">
    <location>
        <begin position="137"/>
        <end position="151"/>
    </location>
</feature>
<dbReference type="PANTHER" id="PTHR34837:SF1">
    <property type="entry name" value="LOW PROTEIN: ZINC FINGER CCCH DOMAIN PROTEIN"/>
    <property type="match status" value="1"/>
</dbReference>
<dbReference type="EMBL" id="JBHFFA010000007">
    <property type="protein sequence ID" value="KAL2611825.1"/>
    <property type="molecule type" value="Genomic_DNA"/>
</dbReference>
<feature type="compositionally biased region" description="Basic and acidic residues" evidence="1">
    <location>
        <begin position="26"/>
        <end position="48"/>
    </location>
</feature>
<accession>A0ABD1XS84</accession>
<feature type="compositionally biased region" description="Basic and acidic residues" evidence="1">
    <location>
        <begin position="823"/>
        <end position="842"/>
    </location>
</feature>
<feature type="compositionally biased region" description="Pro residues" evidence="1">
    <location>
        <begin position="792"/>
        <end position="803"/>
    </location>
</feature>
<feature type="region of interest" description="Disordered" evidence="1">
    <location>
        <begin position="226"/>
        <end position="851"/>
    </location>
</feature>
<feature type="region of interest" description="Disordered" evidence="1">
    <location>
        <begin position="1015"/>
        <end position="1090"/>
    </location>
</feature>
<feature type="compositionally biased region" description="Basic and acidic residues" evidence="1">
    <location>
        <begin position="1050"/>
        <end position="1069"/>
    </location>
</feature>
<feature type="compositionally biased region" description="Basic and acidic residues" evidence="1">
    <location>
        <begin position="250"/>
        <end position="271"/>
    </location>
</feature>
<evidence type="ECO:0000313" key="3">
    <source>
        <dbReference type="Proteomes" id="UP001605036"/>
    </source>
</evidence>
<sequence>MAPDPTTAKSRGSRYRANDSQYRGGEGSERDSQRSEMGGKGKGEKESGGADSGRAVKKRQHACSGVISLGAAASISGSASHRSWKRWRGDGSEASDVPSDRWDGGASDPTKESNHAVCKGKQEIDANGGDGTTVKNTDTRGKEAGGTEKVPRKQRMSRACLASDNRAITVMDLQESDVSIIDTNIRIKNKVSHRKDFVAEATDSEVEKSFKENMRSTGEVRIRNRWDRGGVKDGAEEVEDGPERGIVGSEESRERDKRKEKLIGRDRDQESMKMPNGRKVGDGTDELGLEAEGRSEVYGENDQSSNEWKIQEDLRNVELEKELENRIRRRREESGDRDRWRVEDRERDVKRYSDTREDRTRDDRHREDYSRKDRDRVGDKNEQGRNREGSRPSDGKLKDDRHYESDREYRPHREERSRDRSKDVDDQVRGDRAREQDYRDRVSRDRSSNYEPERRIREKGHTEDGPERERLHSSTVLADPSEGRNEHRAKRARESDAGEGLPSEREQSRHAGRAESDTPGAHDYNLDGRSSRDDRDSECRPERIRGSPKDSVSMRGKVRGNHWRHEGHAPEVLGGQPSSPLNTRASPSSNRIDYPSPPRPDDRRSPDYVSQRSPSPPHVDVTPGQSRVKGLHGDWFERSNSVSSSNGTQKRPLAPSFQMCDRRDRTKWIAGADEEVKSGPHRSGRNMEEVRDGSLSPHRVRDQHMVGGPVKPPLHGQDSFSRGSVAGRGDRERWRGSAHGGSTTYDGGQMDSHIPDDLSPRDRNDRGRRMPMNRPPGSPMLRPQLASLSVPPLAPLPPPPPFRPGIDNPAVLGPTSGGFDDGCSSRDQGRVDRKGVPLRREGGAAGMGHGDAWRGVNMGNWNTRNQGPLPGNAFPPFPPQFAPHSSSGGGGFAGLGQQFPVPPIFPGAGGRPPMDMGFGGRFMGPGGHMGENGDGFLGPGRIVGWHGPGDADDGRGPPMMGPVDGWEGPGPHGDDRHRHGRMDWERNGPMGVRVWERERERELWEGRVRDGASDFMPLRSQMEPPLQNTPFAPGSGGWGMPRESQGLSDLKPRPERPPYDPQESKRKLDGVPQKMKAAQANSKSKVANEEKRSKYVTAAMQSVLTQLHISPELAGPDLYKKYRALLPVSESDKQMQGAAQDEDAASDSADDDLCMEVDTVGEGLITAPKLVPKLLPPLPDGVFQAALEVYRKAEKEKKLQKSIMGSFVMPFDPATFKLPSVNMNYHDDLVVMAQEQPLAVQRQDECDFPVTTQEERDIPDAGTMTDSRVVNMGEVLEDRGGSSGLDAHSELPNHGESEFDYRQDDLAVSSKPEDRVLAELGNNGDDMTEPSMVRESKAADFEDREGDAVEEFLLSHVEVAEYSDREFEAEMEETLEELGQGVAGGEQVVQARSGDVEEIRDGMTVLAEVEEGLHRDAGDEGSEAVMNFYSVTEIVEAGPVGDEGLPRDADVGDEGLQREAEKGSQRFAGCEGSEAGMNVYSVTEMVEADAVGDEELQREAEGELQKDAGGEETEAGMILHSGTEMVADAVGEGLQRDAGSEGSEDVMNLYSVTEIVEADAVGDEGLQRDAGGEGSGAGIDLYSVTEMGDVIGDEGLRRGEGTEAGTNLFSVTEMVEADAVGDESPCGNYPAESHLGDAVEVELDNVCEAEELQRSSVVSEEEDVVPMLEGDQRVEAGEEARFEGNLTSVTQTVPLGHAATDGTSEMDASPPLGRMNEITGEGGPVSEQDPVTMEGLIDREVEVENSGHDEKDTSDAAVDVDETYPRADFAENVNILMNAGAVDYDADIESNVNAVVIEEGLAVREERMVDLEDDSAENHPPENVNILEIAFDHGANLESNISAIVIEEKPVVRVEKKVELEVVSLSEPVVETCVIEEANDGQAVGRKRSGEVLQEASVSDTVVREEYLDSWHNTMVDRGVIEEQPAVGASSGEVLPEATMSGGVKETAGGVTVSEADLESFCNPTIESCVREEASGGQPADRGGTDDVLAEGSGDVKETVGDSSVCEEDLDSARNPMGDRCTVEEACTEQPADRSRNGGILPEASVSSHDDKGTVGVTAACEDDLDSSHIPMVETLRENVEASTILFNSFGTDGSDIEESADKVKVDRDGEDERHDQLEESDDQHLSDNMPLSDVARFPAVFIESGRNRASNGKLKEIEEENRSPQLDSPARVVEVWKLLISVQRKDFSALNESQDRSSKAREEHQDE</sequence>
<evidence type="ECO:0000256" key="1">
    <source>
        <dbReference type="SAM" id="MobiDB-lite"/>
    </source>
</evidence>
<name>A0ABD1XS84_9MARC</name>
<feature type="compositionally biased region" description="Basic and acidic residues" evidence="1">
    <location>
        <begin position="98"/>
        <end position="124"/>
    </location>
</feature>
<feature type="compositionally biased region" description="Polar residues" evidence="1">
    <location>
        <begin position="638"/>
        <end position="649"/>
    </location>
</feature>
<feature type="compositionally biased region" description="Basic and acidic residues" evidence="1">
    <location>
        <begin position="481"/>
        <end position="516"/>
    </location>
</feature>